<evidence type="ECO:0000256" key="6">
    <source>
        <dbReference type="SAM" id="MobiDB-lite"/>
    </source>
</evidence>
<evidence type="ECO:0000313" key="7">
    <source>
        <dbReference type="EMBL" id="CAB4012817.1"/>
    </source>
</evidence>
<evidence type="ECO:0000256" key="5">
    <source>
        <dbReference type="ARBA" id="ARBA00025722"/>
    </source>
</evidence>
<dbReference type="PROSITE" id="PS50077">
    <property type="entry name" value="HEAT_REPEAT"/>
    <property type="match status" value="1"/>
</dbReference>
<keyword evidence="8" id="KW-1185">Reference proteome</keyword>
<dbReference type="GO" id="GO:0051010">
    <property type="term" value="F:microtubule plus-end binding"/>
    <property type="evidence" value="ECO:0007669"/>
    <property type="project" value="InterPro"/>
</dbReference>
<dbReference type="FunFam" id="1.25.10.10:FF:000019">
    <property type="entry name" value="Cytoskeleton-associated protein 5"/>
    <property type="match status" value="1"/>
</dbReference>
<dbReference type="GO" id="GO:0061863">
    <property type="term" value="F:microtubule plus end polymerase"/>
    <property type="evidence" value="ECO:0007669"/>
    <property type="project" value="InterPro"/>
</dbReference>
<dbReference type="InterPro" id="IPR016024">
    <property type="entry name" value="ARM-type_fold"/>
</dbReference>
<reference evidence="7" key="1">
    <citation type="submission" date="2020-04" db="EMBL/GenBank/DDBJ databases">
        <authorList>
            <person name="Alioto T."/>
            <person name="Alioto T."/>
            <person name="Gomez Garrido J."/>
        </authorList>
    </citation>
    <scope>NUCLEOTIDE SEQUENCE</scope>
    <source>
        <strain evidence="7">A484AB</strain>
    </source>
</reference>
<feature type="compositionally biased region" description="Low complexity" evidence="6">
    <location>
        <begin position="359"/>
        <end position="369"/>
    </location>
</feature>
<protein>
    <submittedName>
        <fullName evidence="7">Cytoskeleton-associated 5</fullName>
    </submittedName>
</protein>
<dbReference type="InterPro" id="IPR048491">
    <property type="entry name" value="XMAP215_CLASP_TOG"/>
</dbReference>
<keyword evidence="2" id="KW-0963">Cytoplasm</keyword>
<feature type="compositionally biased region" description="Basic residues" evidence="6">
    <location>
        <begin position="370"/>
        <end position="380"/>
    </location>
</feature>
<dbReference type="Gene3D" id="1.25.10.10">
    <property type="entry name" value="Leucine-rich Repeat Variant"/>
    <property type="match status" value="2"/>
</dbReference>
<comment type="caution">
    <text evidence="7">The sequence shown here is derived from an EMBL/GenBank/DDBJ whole genome shotgun (WGS) entry which is preliminary data.</text>
</comment>
<gene>
    <name evidence="7" type="ORF">PACLA_8A029022</name>
</gene>
<evidence type="ECO:0000256" key="4">
    <source>
        <dbReference type="ARBA" id="ARBA00023212"/>
    </source>
</evidence>
<dbReference type="GO" id="GO:0046785">
    <property type="term" value="P:microtubule polymerization"/>
    <property type="evidence" value="ECO:0007669"/>
    <property type="project" value="InterPro"/>
</dbReference>
<accession>A0A6S7I6U1</accession>
<dbReference type="GO" id="GO:0007051">
    <property type="term" value="P:spindle organization"/>
    <property type="evidence" value="ECO:0007669"/>
    <property type="project" value="InterPro"/>
</dbReference>
<dbReference type="Pfam" id="PF21041">
    <property type="entry name" value="XMAP215_CLASP_TOG"/>
    <property type="match status" value="1"/>
</dbReference>
<name>A0A6S7I6U1_PARCT</name>
<dbReference type="SUPFAM" id="SSF48371">
    <property type="entry name" value="ARM repeat"/>
    <property type="match status" value="1"/>
</dbReference>
<evidence type="ECO:0000256" key="1">
    <source>
        <dbReference type="ARBA" id="ARBA00004245"/>
    </source>
</evidence>
<dbReference type="PANTHER" id="PTHR12609">
    <property type="entry name" value="MICROTUBULE ASSOCIATED PROTEIN XMAP215"/>
    <property type="match status" value="1"/>
</dbReference>
<dbReference type="InterPro" id="IPR045110">
    <property type="entry name" value="XMAP215"/>
</dbReference>
<feature type="non-terminal residue" evidence="7">
    <location>
        <position position="1"/>
    </location>
</feature>
<feature type="non-terminal residue" evidence="7">
    <location>
        <position position="532"/>
    </location>
</feature>
<dbReference type="GO" id="GO:0030951">
    <property type="term" value="P:establishment or maintenance of microtubule cytoskeleton polarity"/>
    <property type="evidence" value="ECO:0007669"/>
    <property type="project" value="InterPro"/>
</dbReference>
<dbReference type="SMART" id="SM01349">
    <property type="entry name" value="TOG"/>
    <property type="match status" value="1"/>
</dbReference>
<comment type="similarity">
    <text evidence="5">Belongs to the TOG/XMAP215 family.</text>
</comment>
<dbReference type="AlphaFoldDB" id="A0A6S7I6U1"/>
<dbReference type="GO" id="GO:0005856">
    <property type="term" value="C:cytoskeleton"/>
    <property type="evidence" value="ECO:0007669"/>
    <property type="project" value="UniProtKB-SubCell"/>
</dbReference>
<feature type="compositionally biased region" description="Low complexity" evidence="6">
    <location>
        <begin position="326"/>
        <end position="348"/>
    </location>
</feature>
<comment type="subcellular location">
    <subcellularLocation>
        <location evidence="1">Cytoplasm</location>
        <location evidence="1">Cytoskeleton</location>
    </subcellularLocation>
</comment>
<evidence type="ECO:0000313" key="8">
    <source>
        <dbReference type="Proteomes" id="UP001152795"/>
    </source>
</evidence>
<dbReference type="EMBL" id="CACRXK020007642">
    <property type="protein sequence ID" value="CAB4012817.1"/>
    <property type="molecule type" value="Genomic_DNA"/>
</dbReference>
<evidence type="ECO:0000256" key="2">
    <source>
        <dbReference type="ARBA" id="ARBA00022490"/>
    </source>
</evidence>
<organism evidence="7 8">
    <name type="scientific">Paramuricea clavata</name>
    <name type="common">Red gorgonian</name>
    <name type="synonym">Violescent sea-whip</name>
    <dbReference type="NCBI Taxonomy" id="317549"/>
    <lineage>
        <taxon>Eukaryota</taxon>
        <taxon>Metazoa</taxon>
        <taxon>Cnidaria</taxon>
        <taxon>Anthozoa</taxon>
        <taxon>Octocorallia</taxon>
        <taxon>Malacalcyonacea</taxon>
        <taxon>Plexauridae</taxon>
        <taxon>Paramuricea</taxon>
    </lineage>
</organism>
<sequence>NVRSLHLHVADVASDYNVKAADINIFVETALCSNDNNELYQIPGFRLFRNDFIPDGARTPYGTAAYVKDNIQLILEPSRCNYNHVEMTLLKAATKWSTRKEALEKLEKLTSNPKIEGGQFGELMAVLKKAITKDSNVIVVALAGKCVTGLATGLRTKFAPYATSIVSAILEKFKEKKQNVVTSLREAIDAVYQTTNIAAIQEDVIASISSKNPSVREETIQFLTRVCCKSKPADLPRQVLKPICASLSKCMDDTSAPVRDAAAEALGTLLKLLGERAMGPFVDQLDKIKMDKVKEFAEKAEITAAPGRAGASVAGASQPAKKPETKSAPPKSAAPKSTGSTTSKTSSTEPKKKAPGKPKPSSSDTTKTKPSGKKGGAKKSAKTDGPASFKDDEVMKEAEMTAEEVDAKAEELLPAKIREQLTSTNWKERLAGTEALAQFVNELDPKTMPSQVLIRTMAKKPGWKENNFQVLKNKFSLCAVIATLAASFSKRSAFYAISGLVDKVGDIKLKEQCKETLMVFAENLTLNYVSLK</sequence>
<evidence type="ECO:0000256" key="3">
    <source>
        <dbReference type="ARBA" id="ARBA00022737"/>
    </source>
</evidence>
<dbReference type="Proteomes" id="UP001152795">
    <property type="component" value="Unassembled WGS sequence"/>
</dbReference>
<dbReference type="InterPro" id="IPR034085">
    <property type="entry name" value="TOG"/>
</dbReference>
<dbReference type="InterPro" id="IPR021133">
    <property type="entry name" value="HEAT_type_2"/>
</dbReference>
<dbReference type="InterPro" id="IPR011989">
    <property type="entry name" value="ARM-like"/>
</dbReference>
<feature type="region of interest" description="Disordered" evidence="6">
    <location>
        <begin position="307"/>
        <end position="392"/>
    </location>
</feature>
<dbReference type="OrthoDB" id="5981756at2759"/>
<proteinExistence type="inferred from homology"/>
<keyword evidence="3" id="KW-0677">Repeat</keyword>
<keyword evidence="4" id="KW-0206">Cytoskeleton</keyword>